<protein>
    <submittedName>
        <fullName evidence="1">AAA family ATPase</fullName>
    </submittedName>
</protein>
<evidence type="ECO:0000313" key="1">
    <source>
        <dbReference type="EMBL" id="GAA4244309.1"/>
    </source>
</evidence>
<comment type="caution">
    <text evidence="1">The sequence shown here is derived from an EMBL/GenBank/DDBJ whole genome shotgun (WGS) entry which is preliminary data.</text>
</comment>
<sequence>MNPFERLCPAPPSWSLPWDAIPAAVPRLRELPDGGAHTRSAAEALAGLAQWRARPEPERVRVFAAVVLHDTGRTAEESAVVLRNTGRTAEESAVVVHDSGRTAEESGRARRGEHYARRLLWETGAPIAWREHVAALVRHQRLPFGALERTDLDRVAFRVSLLARNDDLALVATADALGRDGGERDAGEVALFVEYTREIGCLDGPRAFASDHARFEYFRHPGRDPGYAAFDDTRTTVTVMSGLPGAGKDHWIAANRPGVAVVSLDDLRDELGVRPTGDQGPVVAAAYERARAHLRSGTPYVWNATNVTRALRSRCIGLAAGYRARIEVVSVEAPPDVVHRRNRARAAPVPAGVIDRMAARWEPPDPTEAHEVRWVRND</sequence>
<dbReference type="RefSeq" id="WP_345120991.1">
    <property type="nucleotide sequence ID" value="NZ_BAABAT010000001.1"/>
</dbReference>
<proteinExistence type="predicted"/>
<organism evidence="1 2">
    <name type="scientific">Dactylosporangium darangshiense</name>
    <dbReference type="NCBI Taxonomy" id="579108"/>
    <lineage>
        <taxon>Bacteria</taxon>
        <taxon>Bacillati</taxon>
        <taxon>Actinomycetota</taxon>
        <taxon>Actinomycetes</taxon>
        <taxon>Micromonosporales</taxon>
        <taxon>Micromonosporaceae</taxon>
        <taxon>Dactylosporangium</taxon>
    </lineage>
</organism>
<dbReference type="Proteomes" id="UP001500620">
    <property type="component" value="Unassembled WGS sequence"/>
</dbReference>
<name>A0ABP8CWL7_9ACTN</name>
<dbReference type="SUPFAM" id="SSF52540">
    <property type="entry name" value="P-loop containing nucleoside triphosphate hydrolases"/>
    <property type="match status" value="1"/>
</dbReference>
<reference evidence="2" key="1">
    <citation type="journal article" date="2019" name="Int. J. Syst. Evol. Microbiol.">
        <title>The Global Catalogue of Microorganisms (GCM) 10K type strain sequencing project: providing services to taxonomists for standard genome sequencing and annotation.</title>
        <authorList>
            <consortium name="The Broad Institute Genomics Platform"/>
            <consortium name="The Broad Institute Genome Sequencing Center for Infectious Disease"/>
            <person name="Wu L."/>
            <person name="Ma J."/>
        </authorList>
    </citation>
    <scope>NUCLEOTIDE SEQUENCE [LARGE SCALE GENOMIC DNA]</scope>
    <source>
        <strain evidence="2">JCM 17441</strain>
    </source>
</reference>
<dbReference type="InterPro" id="IPR027417">
    <property type="entry name" value="P-loop_NTPase"/>
</dbReference>
<dbReference type="Pfam" id="PF13671">
    <property type="entry name" value="AAA_33"/>
    <property type="match status" value="1"/>
</dbReference>
<accession>A0ABP8CWL7</accession>
<evidence type="ECO:0000313" key="2">
    <source>
        <dbReference type="Proteomes" id="UP001500620"/>
    </source>
</evidence>
<gene>
    <name evidence="1" type="ORF">GCM10022255_006890</name>
</gene>
<dbReference type="SUPFAM" id="SSF109604">
    <property type="entry name" value="HD-domain/PDEase-like"/>
    <property type="match status" value="1"/>
</dbReference>
<dbReference type="Gene3D" id="3.40.50.300">
    <property type="entry name" value="P-loop containing nucleotide triphosphate hydrolases"/>
    <property type="match status" value="1"/>
</dbReference>
<dbReference type="EMBL" id="BAABAT010000001">
    <property type="protein sequence ID" value="GAA4244309.1"/>
    <property type="molecule type" value="Genomic_DNA"/>
</dbReference>
<keyword evidence="2" id="KW-1185">Reference proteome</keyword>